<protein>
    <submittedName>
        <fullName evidence="1">Uncharacterized protein</fullName>
    </submittedName>
</protein>
<proteinExistence type="predicted"/>
<name>A0A839GUQ6_9BACT</name>
<organism evidence="1 2">
    <name type="scientific">Rufibacter quisquiliarum</name>
    <dbReference type="NCBI Taxonomy" id="1549639"/>
    <lineage>
        <taxon>Bacteria</taxon>
        <taxon>Pseudomonadati</taxon>
        <taxon>Bacteroidota</taxon>
        <taxon>Cytophagia</taxon>
        <taxon>Cytophagales</taxon>
        <taxon>Hymenobacteraceae</taxon>
        <taxon>Rufibacter</taxon>
    </lineage>
</organism>
<gene>
    <name evidence="1" type="ORF">FHS90_003950</name>
</gene>
<keyword evidence="2" id="KW-1185">Reference proteome</keyword>
<accession>A0A839GUQ6</accession>
<evidence type="ECO:0000313" key="2">
    <source>
        <dbReference type="Proteomes" id="UP000563094"/>
    </source>
</evidence>
<dbReference type="Proteomes" id="UP000563094">
    <property type="component" value="Unassembled WGS sequence"/>
</dbReference>
<dbReference type="RefSeq" id="WP_182514175.1">
    <property type="nucleotide sequence ID" value="NZ_JACJIQ010000019.1"/>
</dbReference>
<reference evidence="1 2" key="1">
    <citation type="submission" date="2020-08" db="EMBL/GenBank/DDBJ databases">
        <title>Genomic Encyclopedia of Type Strains, Phase IV (KMG-IV): sequencing the most valuable type-strain genomes for metagenomic binning, comparative biology and taxonomic classification.</title>
        <authorList>
            <person name="Goeker M."/>
        </authorList>
    </citation>
    <scope>NUCLEOTIDE SEQUENCE [LARGE SCALE GENOMIC DNA]</scope>
    <source>
        <strain evidence="1 2">DSM 29854</strain>
    </source>
</reference>
<sequence>MAPTAHLEEILQGILQEEDISQLVDTFTAAFYRLPYSPAFTPELEEVVPRLYTLLCWLLMGKALSLPDQTVLLFDRKPWRQLLHQTVATHFHGRLAELVTAKLSTKLKNLKAAPTLFLLVN</sequence>
<comment type="caution">
    <text evidence="1">The sequence shown here is derived from an EMBL/GenBank/DDBJ whole genome shotgun (WGS) entry which is preliminary data.</text>
</comment>
<dbReference type="AlphaFoldDB" id="A0A839GUQ6"/>
<evidence type="ECO:0000313" key="1">
    <source>
        <dbReference type="EMBL" id="MBA9079215.1"/>
    </source>
</evidence>
<dbReference type="EMBL" id="JACJIQ010000019">
    <property type="protein sequence ID" value="MBA9079215.1"/>
    <property type="molecule type" value="Genomic_DNA"/>
</dbReference>